<dbReference type="EMBL" id="CAVLEF010000003">
    <property type="protein sequence ID" value="CAK1542776.1"/>
    <property type="molecule type" value="Genomic_DNA"/>
</dbReference>
<keyword evidence="2" id="KW-0030">Aminoacyl-tRNA synthetase</keyword>
<evidence type="ECO:0000313" key="5">
    <source>
        <dbReference type="Proteomes" id="UP001497472"/>
    </source>
</evidence>
<evidence type="ECO:0000259" key="3">
    <source>
        <dbReference type="Pfam" id="PF01336"/>
    </source>
</evidence>
<dbReference type="SUPFAM" id="SSF50249">
    <property type="entry name" value="Nucleic acid-binding proteins"/>
    <property type="match status" value="1"/>
</dbReference>
<evidence type="ECO:0000256" key="2">
    <source>
        <dbReference type="ARBA" id="ARBA00023146"/>
    </source>
</evidence>
<proteinExistence type="predicted"/>
<dbReference type="InterPro" id="IPR004365">
    <property type="entry name" value="NA-bd_OB_tRNA"/>
</dbReference>
<dbReference type="PANTHER" id="PTHR22594:SF34">
    <property type="entry name" value="ASPARAGINE--TRNA LIGASE, MITOCHONDRIAL-RELATED"/>
    <property type="match status" value="1"/>
</dbReference>
<dbReference type="GO" id="GO:0003676">
    <property type="term" value="F:nucleic acid binding"/>
    <property type="evidence" value="ECO:0007669"/>
    <property type="project" value="InterPro"/>
</dbReference>
<dbReference type="GO" id="GO:0005524">
    <property type="term" value="F:ATP binding"/>
    <property type="evidence" value="ECO:0007669"/>
    <property type="project" value="UniProtKB-KW"/>
</dbReference>
<accession>A0AAV1J2L0</accession>
<protein>
    <recommendedName>
        <fullName evidence="3">OB domain-containing protein</fullName>
    </recommendedName>
</protein>
<dbReference type="AlphaFoldDB" id="A0AAV1J2L0"/>
<dbReference type="Gene3D" id="2.40.50.140">
    <property type="entry name" value="Nucleic acid-binding proteins"/>
    <property type="match status" value="1"/>
</dbReference>
<keyword evidence="1" id="KW-0648">Protein biosynthesis</keyword>
<organism evidence="4 5">
    <name type="scientific">Leptosia nina</name>
    <dbReference type="NCBI Taxonomy" id="320188"/>
    <lineage>
        <taxon>Eukaryota</taxon>
        <taxon>Metazoa</taxon>
        <taxon>Ecdysozoa</taxon>
        <taxon>Arthropoda</taxon>
        <taxon>Hexapoda</taxon>
        <taxon>Insecta</taxon>
        <taxon>Pterygota</taxon>
        <taxon>Neoptera</taxon>
        <taxon>Endopterygota</taxon>
        <taxon>Lepidoptera</taxon>
        <taxon>Glossata</taxon>
        <taxon>Ditrysia</taxon>
        <taxon>Papilionoidea</taxon>
        <taxon>Pieridae</taxon>
        <taxon>Pierinae</taxon>
        <taxon>Leptosia</taxon>
    </lineage>
</organism>
<dbReference type="CDD" id="cd04318">
    <property type="entry name" value="EcAsnRS_like_N"/>
    <property type="match status" value="1"/>
</dbReference>
<reference evidence="4 5" key="1">
    <citation type="submission" date="2023-11" db="EMBL/GenBank/DDBJ databases">
        <authorList>
            <person name="Okamura Y."/>
        </authorList>
    </citation>
    <scope>NUCLEOTIDE SEQUENCE [LARGE SCALE GENOMIC DNA]</scope>
</reference>
<dbReference type="GO" id="GO:0004816">
    <property type="term" value="F:asparagine-tRNA ligase activity"/>
    <property type="evidence" value="ECO:0007669"/>
    <property type="project" value="TreeGrafter"/>
</dbReference>
<keyword evidence="2" id="KW-0436">Ligase</keyword>
<dbReference type="InterPro" id="IPR012340">
    <property type="entry name" value="NA-bd_OB-fold"/>
</dbReference>
<feature type="domain" description="OB" evidence="3">
    <location>
        <begin position="37"/>
        <end position="106"/>
    </location>
</feature>
<evidence type="ECO:0000256" key="1">
    <source>
        <dbReference type="ARBA" id="ARBA00022917"/>
    </source>
</evidence>
<keyword evidence="5" id="KW-1185">Reference proteome</keyword>
<dbReference type="Proteomes" id="UP001497472">
    <property type="component" value="Unassembled WGS sequence"/>
</dbReference>
<evidence type="ECO:0000313" key="4">
    <source>
        <dbReference type="EMBL" id="CAK1542776.1"/>
    </source>
</evidence>
<gene>
    <name evidence="4" type="ORF">LNINA_LOCUS2629</name>
</gene>
<dbReference type="GO" id="GO:0006421">
    <property type="term" value="P:asparaginyl-tRNA aminoacylation"/>
    <property type="evidence" value="ECO:0007669"/>
    <property type="project" value="TreeGrafter"/>
</dbReference>
<sequence>MLKHTFSQLKVFSSYHKSYSVLASILENPDIGNKAEVKGWVKNLRVQKQLVFADVSDGSTATKLQVLIPKDISPDDLTYGSAVHVTGKLSKSPRGQLELKADNVKVYEQTTFRRSLEFDIHL</sequence>
<name>A0AAV1J2L0_9NEOP</name>
<dbReference type="Pfam" id="PF01336">
    <property type="entry name" value="tRNA_anti-codon"/>
    <property type="match status" value="1"/>
</dbReference>
<dbReference type="GO" id="GO:0005739">
    <property type="term" value="C:mitochondrion"/>
    <property type="evidence" value="ECO:0007669"/>
    <property type="project" value="TreeGrafter"/>
</dbReference>
<dbReference type="PANTHER" id="PTHR22594">
    <property type="entry name" value="ASPARTYL/LYSYL-TRNA SYNTHETASE"/>
    <property type="match status" value="1"/>
</dbReference>
<comment type="caution">
    <text evidence="4">The sequence shown here is derived from an EMBL/GenBank/DDBJ whole genome shotgun (WGS) entry which is preliminary data.</text>
</comment>